<proteinExistence type="predicted"/>
<protein>
    <submittedName>
        <fullName evidence="1">Uncharacterized protein</fullName>
    </submittedName>
</protein>
<sequence length="154" mass="17158">MEKVSKEVAQQVTTELHKDIEKVLAKHGLELSKVLTKYGNIFSIKVEAIAVEVGQNGVNLASVEAQTFLMSARYMGVKNPEKELGSVVSFEGRQVIIKGLSPNARRNNVLVKEIKTGRDYWVSPEVLKSLKSYEEIKSGVIFNNFEPKSAKVSY</sequence>
<name>A0A6J5NJK1_9CAUD</name>
<evidence type="ECO:0000313" key="1">
    <source>
        <dbReference type="EMBL" id="CAB4157641.1"/>
    </source>
</evidence>
<gene>
    <name evidence="1" type="ORF">UFOVP688_38</name>
</gene>
<accession>A0A6J5NJK1</accession>
<organism evidence="1">
    <name type="scientific">uncultured Caudovirales phage</name>
    <dbReference type="NCBI Taxonomy" id="2100421"/>
    <lineage>
        <taxon>Viruses</taxon>
        <taxon>Duplodnaviria</taxon>
        <taxon>Heunggongvirae</taxon>
        <taxon>Uroviricota</taxon>
        <taxon>Caudoviricetes</taxon>
        <taxon>Peduoviridae</taxon>
        <taxon>Maltschvirus</taxon>
        <taxon>Maltschvirus maltsch</taxon>
    </lineage>
</organism>
<dbReference type="EMBL" id="LR796659">
    <property type="protein sequence ID" value="CAB4157641.1"/>
    <property type="molecule type" value="Genomic_DNA"/>
</dbReference>
<reference evidence="1" key="1">
    <citation type="submission" date="2020-04" db="EMBL/GenBank/DDBJ databases">
        <authorList>
            <person name="Chiriac C."/>
            <person name="Salcher M."/>
            <person name="Ghai R."/>
            <person name="Kavagutti S V."/>
        </authorList>
    </citation>
    <scope>NUCLEOTIDE SEQUENCE</scope>
</reference>